<gene>
    <name evidence="1" type="ORF">OGZ51_12285</name>
</gene>
<sequence length="51" mass="5994">MKTEVVCKECKEVHHLPTYDNICQYCQKGKPEHEMTETKGHVTVCLECKRK</sequence>
<reference evidence="1" key="2">
    <citation type="journal article" date="2023" name="Food Microbiol.">
        <title>Evaluation of the fermentation potential of lactic acid bacteria isolated from herbs, fruits and vegetables as starter cultures in nut-based milk alternatives.</title>
        <authorList>
            <person name="Huang W."/>
            <person name="Dong A."/>
            <person name="Pham H.T."/>
            <person name="Zhou C."/>
            <person name="Huo Z."/>
            <person name="Watjen A.P."/>
            <person name="Prakash S."/>
            <person name="Bang-Berthelsen C.H."/>
            <person name="Turner M.S."/>
        </authorList>
    </citation>
    <scope>NUCLEOTIDE SEQUENCE</scope>
    <source>
        <strain evidence="1">3</strain>
    </source>
</reference>
<dbReference type="RefSeq" id="WP_158676636.1">
    <property type="nucleotide sequence ID" value="NZ_BLYG01000002.1"/>
</dbReference>
<evidence type="ECO:0000313" key="1">
    <source>
        <dbReference type="EMBL" id="MDG4984923.1"/>
    </source>
</evidence>
<protein>
    <submittedName>
        <fullName evidence="1">Uncharacterized protein</fullName>
    </submittedName>
</protein>
<dbReference type="EMBL" id="JAOWLY010000016">
    <property type="protein sequence ID" value="MDG4984923.1"/>
    <property type="molecule type" value="Genomic_DNA"/>
</dbReference>
<dbReference type="Proteomes" id="UP001152614">
    <property type="component" value="Unassembled WGS sequence"/>
</dbReference>
<dbReference type="AlphaFoldDB" id="A0A9X4S5N9"/>
<organism evidence="1 2">
    <name type="scientific">Lactococcus lactis</name>
    <dbReference type="NCBI Taxonomy" id="1358"/>
    <lineage>
        <taxon>Bacteria</taxon>
        <taxon>Bacillati</taxon>
        <taxon>Bacillota</taxon>
        <taxon>Bacilli</taxon>
        <taxon>Lactobacillales</taxon>
        <taxon>Streptococcaceae</taxon>
        <taxon>Lactococcus</taxon>
    </lineage>
</organism>
<evidence type="ECO:0000313" key="2">
    <source>
        <dbReference type="Proteomes" id="UP001152614"/>
    </source>
</evidence>
<name>A0A9X4S5N9_9LACT</name>
<proteinExistence type="predicted"/>
<comment type="caution">
    <text evidence="1">The sequence shown here is derived from an EMBL/GenBank/DDBJ whole genome shotgun (WGS) entry which is preliminary data.</text>
</comment>
<reference evidence="1" key="1">
    <citation type="submission" date="2022-10" db="EMBL/GenBank/DDBJ databases">
        <authorList>
            <person name="Turner M.S."/>
            <person name="Huang W."/>
        </authorList>
    </citation>
    <scope>NUCLEOTIDE SEQUENCE</scope>
    <source>
        <strain evidence="1">3</strain>
    </source>
</reference>
<accession>A0A9X4S5N9</accession>